<comment type="caution">
    <text evidence="6">The sequence shown here is derived from an EMBL/GenBank/DDBJ whole genome shotgun (WGS) entry which is preliminary data.</text>
</comment>
<evidence type="ECO:0000256" key="5">
    <source>
        <dbReference type="SAM" id="MobiDB-lite"/>
    </source>
</evidence>
<keyword evidence="2 4" id="KW-0067">ATP-binding</keyword>
<keyword evidence="3" id="KW-0143">Chaperone</keyword>
<feature type="compositionally biased region" description="Low complexity" evidence="5">
    <location>
        <begin position="639"/>
        <end position="661"/>
    </location>
</feature>
<protein>
    <submittedName>
        <fullName evidence="6">Hsp70 family protein</fullName>
    </submittedName>
</protein>
<gene>
    <name evidence="6" type="ORF">ACFYXQ_23450</name>
</gene>
<feature type="compositionally biased region" description="Polar residues" evidence="5">
    <location>
        <begin position="557"/>
        <end position="569"/>
    </location>
</feature>
<dbReference type="Proteomes" id="UP001601992">
    <property type="component" value="Unassembled WGS sequence"/>
</dbReference>
<reference evidence="6 7" key="1">
    <citation type="submission" date="2024-10" db="EMBL/GenBank/DDBJ databases">
        <title>The Natural Products Discovery Center: Release of the First 8490 Sequenced Strains for Exploring Actinobacteria Biosynthetic Diversity.</title>
        <authorList>
            <person name="Kalkreuter E."/>
            <person name="Kautsar S.A."/>
            <person name="Yang D."/>
            <person name="Bader C.D."/>
            <person name="Teijaro C.N."/>
            <person name="Fluegel L."/>
            <person name="Davis C.M."/>
            <person name="Simpson J.R."/>
            <person name="Lauterbach L."/>
            <person name="Steele A.D."/>
            <person name="Gui C."/>
            <person name="Meng S."/>
            <person name="Li G."/>
            <person name="Viehrig K."/>
            <person name="Ye F."/>
            <person name="Su P."/>
            <person name="Kiefer A.F."/>
            <person name="Nichols A."/>
            <person name="Cepeda A.J."/>
            <person name="Yan W."/>
            <person name="Fan B."/>
            <person name="Jiang Y."/>
            <person name="Adhikari A."/>
            <person name="Zheng C.-J."/>
            <person name="Schuster L."/>
            <person name="Cowan T.M."/>
            <person name="Smanski M.J."/>
            <person name="Chevrette M.G."/>
            <person name="De Carvalho L.P.S."/>
            <person name="Shen B."/>
        </authorList>
    </citation>
    <scope>NUCLEOTIDE SEQUENCE [LARGE SCALE GENOMIC DNA]</scope>
    <source>
        <strain evidence="6 7">NPDC002593</strain>
    </source>
</reference>
<feature type="compositionally biased region" description="Polar residues" evidence="5">
    <location>
        <begin position="518"/>
        <end position="542"/>
    </location>
</feature>
<evidence type="ECO:0000256" key="1">
    <source>
        <dbReference type="ARBA" id="ARBA00022741"/>
    </source>
</evidence>
<dbReference type="Gene3D" id="3.30.420.40">
    <property type="match status" value="4"/>
</dbReference>
<feature type="compositionally biased region" description="Low complexity" evidence="5">
    <location>
        <begin position="504"/>
        <end position="517"/>
    </location>
</feature>
<dbReference type="InterPro" id="IPR013126">
    <property type="entry name" value="Hsp_70_fam"/>
</dbReference>
<name>A0ABW6S597_9NOCA</name>
<feature type="compositionally biased region" description="Low complexity" evidence="5">
    <location>
        <begin position="570"/>
        <end position="581"/>
    </location>
</feature>
<dbReference type="RefSeq" id="WP_387404936.1">
    <property type="nucleotide sequence ID" value="NZ_JBIAQY010000008.1"/>
</dbReference>
<evidence type="ECO:0000256" key="2">
    <source>
        <dbReference type="ARBA" id="ARBA00022840"/>
    </source>
</evidence>
<feature type="compositionally biased region" description="Low complexity" evidence="5">
    <location>
        <begin position="604"/>
        <end position="632"/>
    </location>
</feature>
<feature type="compositionally biased region" description="Polar residues" evidence="5">
    <location>
        <begin position="491"/>
        <end position="502"/>
    </location>
</feature>
<evidence type="ECO:0000313" key="6">
    <source>
        <dbReference type="EMBL" id="MFF3570743.1"/>
    </source>
</evidence>
<evidence type="ECO:0000256" key="4">
    <source>
        <dbReference type="RuleBase" id="RU003322"/>
    </source>
</evidence>
<dbReference type="Gene3D" id="3.90.640.10">
    <property type="entry name" value="Actin, Chain A, domain 4"/>
    <property type="match status" value="1"/>
</dbReference>
<dbReference type="PANTHER" id="PTHR19375">
    <property type="entry name" value="HEAT SHOCK PROTEIN 70KDA"/>
    <property type="match status" value="1"/>
</dbReference>
<evidence type="ECO:0000256" key="3">
    <source>
        <dbReference type="ARBA" id="ARBA00023186"/>
    </source>
</evidence>
<sequence>MTVGFGMSIGTVNSVWAATAGDADLPAVRVRRTAVTFDSAGGARIGGLPRFAPVVTDFADLTREIEPVIVGGRIWTSADLVAAVATCLIGATEFDGEPVIAYPACYSDSQVAALRHALDWAGATATLLMPEPVAAVEWLDAEYGVSDAGLTLVYDLGGNCLDIAVVRTEADREKRGVLGKPVRSYEYGGRPLGTTLARYARALAPDASSPVSKVVPADDTARLRTWNIRNSLRLVRRCVRAAGLTIGDIDRILLVGGAARPIEVAQVVAELGRPVVISPDPAHTVAAGAALASFRMADTGADLGRYARGAAVLSSAAVASALAMSAATMLGGGPIGTDGPALEFAPALAGPAPDPARDVQVIDGTDPGVGSMSSPVLSDAALPLRTHSGAQAYSIVAQTFSASAGDRAQRALSEHGPGTHCSPLDRLQLSTYANPAQFVNPLPFASTSGSIVPRISLPRPSNSSGDSVPGHTSDHDKLPGTWDPGARVTPPSISKTSLTNPGATRPGTGTLPPMTGPQSGTGLPDVNSSAGAQNSAPGTSPGTGVHPGTSARPGSENPGTVPSGPGTNPGSATSAGDSTTSHPGGALSSGGDTTSTGPAGGNQGPSAPAASDEGAAAASPGSGNGLSSSPGSVAPHNMSNSPGAATANSSSGATSHDASSSPGGATSHNPLGGALSNGTSSGGSTSNGTSSSLGGATSHNPLGGATSHNPLGGATSHNPLGGATSHNPLGGALSSGTSNSLGGATSHSTSSSAGGNSFGGGFHGGMSSGGSHGGSSGVGGGHH</sequence>
<feature type="compositionally biased region" description="Low complexity" evidence="5">
    <location>
        <begin position="742"/>
        <end position="755"/>
    </location>
</feature>
<organism evidence="6 7">
    <name type="scientific">Nocardia jiangxiensis</name>
    <dbReference type="NCBI Taxonomy" id="282685"/>
    <lineage>
        <taxon>Bacteria</taxon>
        <taxon>Bacillati</taxon>
        <taxon>Actinomycetota</taxon>
        <taxon>Actinomycetes</taxon>
        <taxon>Mycobacteriales</taxon>
        <taxon>Nocardiaceae</taxon>
        <taxon>Nocardia</taxon>
    </lineage>
</organism>
<keyword evidence="1 4" id="KW-0547">Nucleotide-binding</keyword>
<feature type="compositionally biased region" description="Low complexity" evidence="5">
    <location>
        <begin position="672"/>
        <end position="698"/>
    </location>
</feature>
<dbReference type="InterPro" id="IPR043129">
    <property type="entry name" value="ATPase_NBD"/>
</dbReference>
<dbReference type="SUPFAM" id="SSF53067">
    <property type="entry name" value="Actin-like ATPase domain"/>
    <property type="match status" value="2"/>
</dbReference>
<dbReference type="Pfam" id="PF00012">
    <property type="entry name" value="HSP70"/>
    <property type="match status" value="1"/>
</dbReference>
<proteinExistence type="inferred from homology"/>
<dbReference type="EMBL" id="JBIAQY010000008">
    <property type="protein sequence ID" value="MFF3570743.1"/>
    <property type="molecule type" value="Genomic_DNA"/>
</dbReference>
<keyword evidence="7" id="KW-1185">Reference proteome</keyword>
<feature type="region of interest" description="Disordered" evidence="5">
    <location>
        <begin position="453"/>
        <end position="783"/>
    </location>
</feature>
<accession>A0ABW6S597</accession>
<evidence type="ECO:0000313" key="7">
    <source>
        <dbReference type="Proteomes" id="UP001601992"/>
    </source>
</evidence>
<comment type="similarity">
    <text evidence="4">Belongs to the heat shock protein 70 family.</text>
</comment>
<feature type="compositionally biased region" description="Gly residues" evidence="5">
    <location>
        <begin position="756"/>
        <end position="783"/>
    </location>
</feature>